<feature type="transmembrane region" description="Helical" evidence="1">
    <location>
        <begin position="12"/>
        <end position="30"/>
    </location>
</feature>
<dbReference type="EMBL" id="QSGO01000001">
    <property type="protein sequence ID" value="RHB38678.1"/>
    <property type="molecule type" value="Genomic_DNA"/>
</dbReference>
<name>A0A413VYQ1_9BACE</name>
<dbReference type="RefSeq" id="WP_122200776.1">
    <property type="nucleotide sequence ID" value="NZ_CABJFV010000001.1"/>
</dbReference>
<evidence type="ECO:0000313" key="2">
    <source>
        <dbReference type="EMBL" id="RHB38678.1"/>
    </source>
</evidence>
<keyword evidence="1" id="KW-1133">Transmembrane helix</keyword>
<sequence>MKTLFSKKNIKTLSILLIIDIIMVGCWTLYNQPDESMTIILLFIIPIVFLTNLVIAGIFYFIKMYYTPFLVINAFLSSFLVYLFFVQYIEINRRINMDSWEFFIDGVKYTISCDDINRDGSYYSIEYSSEPGLSIGGENERGIVFARNDTVYFTAVDSTIYFIYNNYLYEYKNINKIKVKKKY</sequence>
<organism evidence="2 3">
    <name type="scientific">Bacteroides nordii</name>
    <dbReference type="NCBI Taxonomy" id="291645"/>
    <lineage>
        <taxon>Bacteria</taxon>
        <taxon>Pseudomonadati</taxon>
        <taxon>Bacteroidota</taxon>
        <taxon>Bacteroidia</taxon>
        <taxon>Bacteroidales</taxon>
        <taxon>Bacteroidaceae</taxon>
        <taxon>Bacteroides</taxon>
    </lineage>
</organism>
<keyword evidence="1" id="KW-0472">Membrane</keyword>
<reference evidence="2 3" key="1">
    <citation type="submission" date="2018-08" db="EMBL/GenBank/DDBJ databases">
        <title>A genome reference for cultivated species of the human gut microbiota.</title>
        <authorList>
            <person name="Zou Y."/>
            <person name="Xue W."/>
            <person name="Luo G."/>
        </authorList>
    </citation>
    <scope>NUCLEOTIDE SEQUENCE [LARGE SCALE GENOMIC DNA]</scope>
    <source>
        <strain evidence="2 3">AM40-30BH</strain>
    </source>
</reference>
<evidence type="ECO:0000313" key="3">
    <source>
        <dbReference type="Proteomes" id="UP000284379"/>
    </source>
</evidence>
<feature type="transmembrane region" description="Helical" evidence="1">
    <location>
        <begin position="36"/>
        <end position="62"/>
    </location>
</feature>
<protein>
    <submittedName>
        <fullName evidence="2">Uncharacterized protein</fullName>
    </submittedName>
</protein>
<comment type="caution">
    <text evidence="2">The sequence shown here is derived from an EMBL/GenBank/DDBJ whole genome shotgun (WGS) entry which is preliminary data.</text>
</comment>
<accession>A0A413VYQ1</accession>
<dbReference type="AlphaFoldDB" id="A0A413VYQ1"/>
<proteinExistence type="predicted"/>
<gene>
    <name evidence="2" type="ORF">DW888_02430</name>
</gene>
<evidence type="ECO:0000256" key="1">
    <source>
        <dbReference type="SAM" id="Phobius"/>
    </source>
</evidence>
<keyword evidence="1" id="KW-0812">Transmembrane</keyword>
<feature type="transmembrane region" description="Helical" evidence="1">
    <location>
        <begin position="69"/>
        <end position="89"/>
    </location>
</feature>
<dbReference type="Proteomes" id="UP000284379">
    <property type="component" value="Unassembled WGS sequence"/>
</dbReference>